<dbReference type="AlphaFoldDB" id="X1VBC1"/>
<comment type="caution">
    <text evidence="1">The sequence shown here is derived from an EMBL/GenBank/DDBJ whole genome shotgun (WGS) entry which is preliminary data.</text>
</comment>
<reference evidence="1" key="1">
    <citation type="journal article" date="2014" name="Front. Microbiol.">
        <title>High frequency of phylogenetically diverse reductive dehalogenase-homologous genes in deep subseafloor sedimentary metagenomes.</title>
        <authorList>
            <person name="Kawai M."/>
            <person name="Futagami T."/>
            <person name="Toyoda A."/>
            <person name="Takaki Y."/>
            <person name="Nishi S."/>
            <person name="Hori S."/>
            <person name="Arai W."/>
            <person name="Tsubouchi T."/>
            <person name="Morono Y."/>
            <person name="Uchiyama I."/>
            <person name="Ito T."/>
            <person name="Fujiyama A."/>
            <person name="Inagaki F."/>
            <person name="Takami H."/>
        </authorList>
    </citation>
    <scope>NUCLEOTIDE SEQUENCE</scope>
    <source>
        <strain evidence="1">Expedition CK06-06</strain>
    </source>
</reference>
<gene>
    <name evidence="1" type="ORF">S12H4_41970</name>
</gene>
<accession>X1VBC1</accession>
<protein>
    <submittedName>
        <fullName evidence="1">Uncharacterized protein</fullName>
    </submittedName>
</protein>
<sequence length="46" mass="5371">VNLFWDKVQKWTRRTDMTLAMFVIGTPLLFQGLKNQLVASVRYVEG</sequence>
<evidence type="ECO:0000313" key="1">
    <source>
        <dbReference type="EMBL" id="GAJ10731.1"/>
    </source>
</evidence>
<organism evidence="1">
    <name type="scientific">marine sediment metagenome</name>
    <dbReference type="NCBI Taxonomy" id="412755"/>
    <lineage>
        <taxon>unclassified sequences</taxon>
        <taxon>metagenomes</taxon>
        <taxon>ecological metagenomes</taxon>
    </lineage>
</organism>
<proteinExistence type="predicted"/>
<feature type="non-terminal residue" evidence="1">
    <location>
        <position position="1"/>
    </location>
</feature>
<dbReference type="EMBL" id="BARW01025634">
    <property type="protein sequence ID" value="GAJ10731.1"/>
    <property type="molecule type" value="Genomic_DNA"/>
</dbReference>
<name>X1VBC1_9ZZZZ</name>